<dbReference type="GO" id="GO:0005829">
    <property type="term" value="C:cytosol"/>
    <property type="evidence" value="ECO:0007669"/>
    <property type="project" value="TreeGrafter"/>
</dbReference>
<dbReference type="InterPro" id="IPR014031">
    <property type="entry name" value="Ketoacyl_synth_C"/>
</dbReference>
<dbReference type="Proteomes" id="UP000308917">
    <property type="component" value="Unassembled WGS sequence"/>
</dbReference>
<dbReference type="NCBIfam" id="NF006587">
    <property type="entry name" value="PRK09116.1"/>
    <property type="match status" value="1"/>
</dbReference>
<dbReference type="SUPFAM" id="SSF53901">
    <property type="entry name" value="Thiolase-like"/>
    <property type="match status" value="2"/>
</dbReference>
<organism evidence="5 6">
    <name type="scientific">Lampropedia puyangensis</name>
    <dbReference type="NCBI Taxonomy" id="1330072"/>
    <lineage>
        <taxon>Bacteria</taxon>
        <taxon>Pseudomonadati</taxon>
        <taxon>Pseudomonadota</taxon>
        <taxon>Betaproteobacteria</taxon>
        <taxon>Burkholderiales</taxon>
        <taxon>Comamonadaceae</taxon>
        <taxon>Lampropedia</taxon>
    </lineage>
</organism>
<evidence type="ECO:0000313" key="6">
    <source>
        <dbReference type="Proteomes" id="UP000308917"/>
    </source>
</evidence>
<name>A0A4S8F6T7_9BURK</name>
<dbReference type="OrthoDB" id="9808669at2"/>
<dbReference type="AlphaFoldDB" id="A0A4S8F6T7"/>
<dbReference type="Pfam" id="PF02801">
    <property type="entry name" value="Ketoacyl-synt_C"/>
    <property type="match status" value="1"/>
</dbReference>
<evidence type="ECO:0000259" key="4">
    <source>
        <dbReference type="PROSITE" id="PS52004"/>
    </source>
</evidence>
<dbReference type="InterPro" id="IPR014030">
    <property type="entry name" value="Ketoacyl_synth_N"/>
</dbReference>
<proteinExistence type="inferred from homology"/>
<dbReference type="GO" id="GO:0004315">
    <property type="term" value="F:3-oxoacyl-[acyl-carrier-protein] synthase activity"/>
    <property type="evidence" value="ECO:0007669"/>
    <property type="project" value="InterPro"/>
</dbReference>
<dbReference type="EMBL" id="STFG01000006">
    <property type="protein sequence ID" value="THU02591.1"/>
    <property type="molecule type" value="Genomic_DNA"/>
</dbReference>
<keyword evidence="2 3" id="KW-0808">Transferase</keyword>
<dbReference type="PANTHER" id="PTHR11712:SF325">
    <property type="entry name" value="3-OXOACYL-(ACYL-CARRIER-PROTEIN) SYNTHASE II FABF"/>
    <property type="match status" value="1"/>
</dbReference>
<dbReference type="InterPro" id="IPR020841">
    <property type="entry name" value="PKS_Beta-ketoAc_synthase_dom"/>
</dbReference>
<reference evidence="5 6" key="1">
    <citation type="journal article" date="2015" name="Antonie Van Leeuwenhoek">
        <title>Lampropedia puyangensis sp. nov., isolated from symptomatic bark of Populus ? euramericana canker and emended description of Lampropedia hyalina (Ehrenberg 1832) Lee et al. 2004.</title>
        <authorList>
            <person name="Li Y."/>
            <person name="Wang T."/>
            <person name="Piao C.G."/>
            <person name="Wang L.F."/>
            <person name="Tian G.Z."/>
            <person name="Zhu T.H."/>
            <person name="Guo M.W."/>
        </authorList>
    </citation>
    <scope>NUCLEOTIDE SEQUENCE [LARGE SCALE GENOMIC DNA]</scope>
    <source>
        <strain evidence="5 6">2-bin</strain>
    </source>
</reference>
<dbReference type="Gene3D" id="3.40.47.10">
    <property type="match status" value="2"/>
</dbReference>
<dbReference type="RefSeq" id="WP_136573211.1">
    <property type="nucleotide sequence ID" value="NZ_STFG01000006.1"/>
</dbReference>
<dbReference type="GO" id="GO:0006633">
    <property type="term" value="P:fatty acid biosynthetic process"/>
    <property type="evidence" value="ECO:0007669"/>
    <property type="project" value="InterPro"/>
</dbReference>
<dbReference type="Pfam" id="PF00109">
    <property type="entry name" value="ketoacyl-synt"/>
    <property type="match status" value="1"/>
</dbReference>
<evidence type="ECO:0000256" key="3">
    <source>
        <dbReference type="RuleBase" id="RU003694"/>
    </source>
</evidence>
<comment type="caution">
    <text evidence="5">The sequence shown here is derived from an EMBL/GenBank/DDBJ whole genome shotgun (WGS) entry which is preliminary data.</text>
</comment>
<evidence type="ECO:0000313" key="5">
    <source>
        <dbReference type="EMBL" id="THU02591.1"/>
    </source>
</evidence>
<accession>A0A4S8F6T7</accession>
<evidence type="ECO:0000256" key="2">
    <source>
        <dbReference type="ARBA" id="ARBA00022679"/>
    </source>
</evidence>
<dbReference type="InterPro" id="IPR000794">
    <property type="entry name" value="Beta-ketoacyl_synthase"/>
</dbReference>
<protein>
    <submittedName>
        <fullName evidence="5">Beta-ketoacyl-ACP synthase</fullName>
    </submittedName>
</protein>
<dbReference type="InterPro" id="IPR016039">
    <property type="entry name" value="Thiolase-like"/>
</dbReference>
<dbReference type="CDD" id="cd00834">
    <property type="entry name" value="KAS_I_II"/>
    <property type="match status" value="1"/>
</dbReference>
<dbReference type="PROSITE" id="PS00606">
    <property type="entry name" value="KS3_1"/>
    <property type="match status" value="1"/>
</dbReference>
<sequence length="415" mass="43870">MKPTSTGLKRVVVTGVGVLSPLGHDWPTVLANLKAGKNLVQRMDAWDKYDGLLTRLGVPCAPFELPAHYNRKTMRSMGRVAVLGVRASEMALESAGLLGSELLSSGHMGISFGSSIGSPDAIGECCAMLTRNSTEGINANTYIKLMSHTATVNIGVFFGIRGRVITTSSACTAGSQGIGYAFEAIQSGRQVAMLAGGAEELHAIDAAIFDTLFATSTRNSHPELTPRPFDKQRDGLVLGEGACTLVLEELSHAQARGAHILGEIIGFGTNSDGAHVTRPSSETMAQAMRLALANAGISANDVGYINAHGTATDQGDIAESHATLAVLGDQIPISTQKSYIGHTLGACGALETWMSLEMMREKWFAPTLNLDHIDPQCASLNYIRGAGITLEVDTCMSNNFAFGGINTSLILRKFD</sequence>
<gene>
    <name evidence="5" type="ORF">E9531_07925</name>
</gene>
<dbReference type="PROSITE" id="PS52004">
    <property type="entry name" value="KS3_2"/>
    <property type="match status" value="1"/>
</dbReference>
<dbReference type="PANTHER" id="PTHR11712">
    <property type="entry name" value="POLYKETIDE SYNTHASE-RELATED"/>
    <property type="match status" value="1"/>
</dbReference>
<comment type="similarity">
    <text evidence="1 3">Belongs to the thiolase-like superfamily. Beta-ketoacyl-ACP synthases family.</text>
</comment>
<dbReference type="InterPro" id="IPR018201">
    <property type="entry name" value="Ketoacyl_synth_AS"/>
</dbReference>
<keyword evidence="6" id="KW-1185">Reference proteome</keyword>
<feature type="domain" description="Ketosynthase family 3 (KS3)" evidence="4">
    <location>
        <begin position="8"/>
        <end position="413"/>
    </location>
</feature>
<evidence type="ECO:0000256" key="1">
    <source>
        <dbReference type="ARBA" id="ARBA00008467"/>
    </source>
</evidence>
<dbReference type="SMART" id="SM00825">
    <property type="entry name" value="PKS_KS"/>
    <property type="match status" value="1"/>
</dbReference>